<comment type="similarity">
    <text evidence="1">Belongs to the FGGY kinase family.</text>
</comment>
<keyword evidence="3" id="KW-0808">Transferase</keyword>
<dbReference type="Pfam" id="PF02782">
    <property type="entry name" value="FGGY_C"/>
    <property type="match status" value="1"/>
</dbReference>
<dbReference type="PANTHER" id="PTHR43095:SF5">
    <property type="entry name" value="XYLULOSE KINASE"/>
    <property type="match status" value="1"/>
</dbReference>
<evidence type="ECO:0000256" key="2">
    <source>
        <dbReference type="ARBA" id="ARBA00022629"/>
    </source>
</evidence>
<dbReference type="Pfam" id="PF00370">
    <property type="entry name" value="FGGY_N"/>
    <property type="match status" value="1"/>
</dbReference>
<feature type="domain" description="Carbohydrate kinase FGGY C-terminal" evidence="6">
    <location>
        <begin position="270"/>
        <end position="467"/>
    </location>
</feature>
<dbReference type="AlphaFoldDB" id="A0A1H2LQS2"/>
<dbReference type="InterPro" id="IPR043129">
    <property type="entry name" value="ATPase_NBD"/>
</dbReference>
<name>A0A1H2LQS2_9ACTN</name>
<organism evidence="7 8">
    <name type="scientific">Microlunatus sagamiharensis</name>
    <dbReference type="NCBI Taxonomy" id="546874"/>
    <lineage>
        <taxon>Bacteria</taxon>
        <taxon>Bacillati</taxon>
        <taxon>Actinomycetota</taxon>
        <taxon>Actinomycetes</taxon>
        <taxon>Propionibacteriales</taxon>
        <taxon>Propionibacteriaceae</taxon>
        <taxon>Microlunatus</taxon>
    </lineage>
</organism>
<reference evidence="8" key="1">
    <citation type="submission" date="2016-10" db="EMBL/GenBank/DDBJ databases">
        <authorList>
            <person name="Varghese N."/>
            <person name="Submissions S."/>
        </authorList>
    </citation>
    <scope>NUCLEOTIDE SEQUENCE [LARGE SCALE GENOMIC DNA]</scope>
    <source>
        <strain evidence="8">DSM 21743</strain>
    </source>
</reference>
<feature type="domain" description="Carbohydrate kinase FGGY N-terminal" evidence="5">
    <location>
        <begin position="9"/>
        <end position="234"/>
    </location>
</feature>
<accession>A0A1H2LQS2</accession>
<dbReference type="CDD" id="cd07809">
    <property type="entry name" value="ASKHA_NBD_FGGY_BaXK-like"/>
    <property type="match status" value="1"/>
</dbReference>
<protein>
    <submittedName>
        <fullName evidence="7">Sugar (Pentulose or hexulose) kinase</fullName>
    </submittedName>
</protein>
<keyword evidence="2" id="KW-0119">Carbohydrate metabolism</keyword>
<gene>
    <name evidence="7" type="ORF">SAMN04488544_0630</name>
</gene>
<sequence>MTIDLDRCALGVELGSTRIKAVLVDGENAPVAVGGHDWENSFTDRLWTYPLGSAWEGLQAAVGELAADLRDRHDVALDRIGALGVSAMMHGYLAFDADGELLVPFRTWRNTNTGRASEELSTLFGQNVPHRWSVAHLYQALLDHEEHVGRVAYVTTLAGYVHWRLTGEKVIGVGDASGMFPIDPATHGYDERMLAQFDELAGPLGLGAPLVELLPRVLSAGDHAGSLTSDGAALLDPSGALGAGVPLCPPEGDAGTGMVATNSVAARTGNVSAGTSIFAMVVLDRGLSRPHRELDLVTTPAGDPVAMVHCNNGASELAAWVSLFREFAGAAGSPVPSATAYEALFGAALEGEADGGGLVAYNYLAGEPITETEEGRPLFVRTPGSSLRLGTFMRTQLYSAFATLRVGMDVLQHDEDVAIDAMFAHGGVFKTAGVAQRFLAAAVRVPVAVGDVAGEGGAWGIAVLAAYLRDKQDGQSLAAYLDDVVFADASLSTVEPDPGDVAGFDAFMERWTGALDVQRAAVEHLR</sequence>
<dbReference type="SUPFAM" id="SSF53067">
    <property type="entry name" value="Actin-like ATPase domain"/>
    <property type="match status" value="2"/>
</dbReference>
<dbReference type="RefSeq" id="WP_091073209.1">
    <property type="nucleotide sequence ID" value="NZ_LT629799.1"/>
</dbReference>
<keyword evidence="4 7" id="KW-0418">Kinase</keyword>
<evidence type="ECO:0000259" key="6">
    <source>
        <dbReference type="Pfam" id="PF02782"/>
    </source>
</evidence>
<dbReference type="Proteomes" id="UP000198825">
    <property type="component" value="Chromosome I"/>
</dbReference>
<dbReference type="PANTHER" id="PTHR43095">
    <property type="entry name" value="SUGAR KINASE"/>
    <property type="match status" value="1"/>
</dbReference>
<keyword evidence="2" id="KW-0859">Xylose metabolism</keyword>
<dbReference type="Gene3D" id="3.30.420.40">
    <property type="match status" value="2"/>
</dbReference>
<evidence type="ECO:0000259" key="5">
    <source>
        <dbReference type="Pfam" id="PF00370"/>
    </source>
</evidence>
<keyword evidence="8" id="KW-1185">Reference proteome</keyword>
<dbReference type="EMBL" id="LT629799">
    <property type="protein sequence ID" value="SDU83105.1"/>
    <property type="molecule type" value="Genomic_DNA"/>
</dbReference>
<evidence type="ECO:0000313" key="7">
    <source>
        <dbReference type="EMBL" id="SDU83105.1"/>
    </source>
</evidence>
<dbReference type="GO" id="GO:0016301">
    <property type="term" value="F:kinase activity"/>
    <property type="evidence" value="ECO:0007669"/>
    <property type="project" value="UniProtKB-KW"/>
</dbReference>
<dbReference type="InterPro" id="IPR050406">
    <property type="entry name" value="FGGY_Carb_Kinase"/>
</dbReference>
<evidence type="ECO:0000256" key="1">
    <source>
        <dbReference type="ARBA" id="ARBA00009156"/>
    </source>
</evidence>
<dbReference type="STRING" id="546874.SAMN04488544_0630"/>
<evidence type="ECO:0000256" key="4">
    <source>
        <dbReference type="ARBA" id="ARBA00022777"/>
    </source>
</evidence>
<dbReference type="OrthoDB" id="9760563at2"/>
<dbReference type="InterPro" id="IPR018485">
    <property type="entry name" value="FGGY_C"/>
</dbReference>
<evidence type="ECO:0000313" key="8">
    <source>
        <dbReference type="Proteomes" id="UP000198825"/>
    </source>
</evidence>
<proteinExistence type="inferred from homology"/>
<evidence type="ECO:0000256" key="3">
    <source>
        <dbReference type="ARBA" id="ARBA00022679"/>
    </source>
</evidence>
<dbReference type="GO" id="GO:0042732">
    <property type="term" value="P:D-xylose metabolic process"/>
    <property type="evidence" value="ECO:0007669"/>
    <property type="project" value="UniProtKB-KW"/>
</dbReference>
<dbReference type="InterPro" id="IPR018484">
    <property type="entry name" value="FGGY_N"/>
</dbReference>